<feature type="transmembrane region" description="Helical" evidence="1">
    <location>
        <begin position="170"/>
        <end position="189"/>
    </location>
</feature>
<evidence type="ECO:0000313" key="6">
    <source>
        <dbReference type="EMBL" id="QEI80044.1"/>
    </source>
</evidence>
<accession>A0A265B8T1</accession>
<dbReference type="EMBL" id="DAAAKA010000004">
    <property type="protein sequence ID" value="HAA0832972.1"/>
    <property type="molecule type" value="Genomic_DNA"/>
</dbReference>
<organism evidence="3">
    <name type="scientific">Salmonella enterica subsp. enterica serovar Heidelberg</name>
    <dbReference type="NCBI Taxonomy" id="611"/>
    <lineage>
        <taxon>Bacteria</taxon>
        <taxon>Pseudomonadati</taxon>
        <taxon>Pseudomonadota</taxon>
        <taxon>Gammaproteobacteria</taxon>
        <taxon>Enterobacterales</taxon>
        <taxon>Enterobacteriaceae</taxon>
        <taxon>Salmonella</taxon>
    </lineage>
</organism>
<reference evidence="5" key="3">
    <citation type="submission" date="2018-09" db="EMBL/GenBank/DDBJ databases">
        <authorList>
            <person name="Ashton P.M."/>
            <person name="Dallman T."/>
            <person name="Nair S."/>
            <person name="De Pinna E."/>
            <person name="Peters T."/>
            <person name="Grant K."/>
        </authorList>
    </citation>
    <scope>NUCLEOTIDE SEQUENCE [LARGE SCALE GENOMIC DNA]</scope>
    <source>
        <strain evidence="2">370942</strain>
        <strain evidence="5">528468</strain>
    </source>
</reference>
<dbReference type="Proteomes" id="UP000839931">
    <property type="component" value="Unassembled WGS sequence"/>
</dbReference>
<dbReference type="EMBL" id="RUBA01000013">
    <property type="protein sequence ID" value="MKI14538.1"/>
    <property type="molecule type" value="Genomic_DNA"/>
</dbReference>
<evidence type="ECO:0000256" key="1">
    <source>
        <dbReference type="SAM" id="Phobius"/>
    </source>
</evidence>
<evidence type="ECO:0000313" key="4">
    <source>
        <dbReference type="EMBL" id="HAA0832972.1"/>
    </source>
</evidence>
<gene>
    <name evidence="3" type="ORF">ABB73_16945</name>
    <name evidence="5" type="ORF">D6R61_12600</name>
    <name evidence="2" type="ORF">DT169_06340</name>
    <name evidence="6" type="ORF">FYA03_14175</name>
    <name evidence="4" type="ORF">GDN63_07095</name>
</gene>
<reference evidence="4" key="5">
    <citation type="submission" date="2019-10" db="EMBL/GenBank/DDBJ databases">
        <authorList>
            <consortium name="NCBI Pathogen Detection Project"/>
        </authorList>
    </citation>
    <scope>NUCLEOTIDE SEQUENCE</scope>
    <source>
        <strain evidence="4">NVSL 4960</strain>
    </source>
</reference>
<dbReference type="Proteomes" id="UP000322218">
    <property type="component" value="Chromosome"/>
</dbReference>
<keyword evidence="1" id="KW-0812">Transmembrane</keyword>
<dbReference type="EMBL" id="AAKWLN010000009">
    <property type="protein sequence ID" value="ECW4468124.1"/>
    <property type="molecule type" value="Genomic_DNA"/>
</dbReference>
<proteinExistence type="predicted"/>
<name>A0A265B8T1_SALET</name>
<protein>
    <submittedName>
        <fullName evidence="3">Uncharacterized protein</fullName>
    </submittedName>
</protein>
<reference evidence="4" key="1">
    <citation type="journal article" date="2018" name="Genome Biol.">
        <title>SKESA: strategic k-mer extension for scrupulous assemblies.</title>
        <authorList>
            <person name="Souvorov A."/>
            <person name="Agarwala R."/>
            <person name="Lipman D.J."/>
        </authorList>
    </citation>
    <scope>NUCLEOTIDE SEQUENCE</scope>
    <source>
        <strain evidence="4">NVSL 4960</strain>
    </source>
</reference>
<keyword evidence="1" id="KW-0472">Membrane</keyword>
<dbReference type="EMBL" id="AAHMQS010000004">
    <property type="protein sequence ID" value="EBX9256192.1"/>
    <property type="molecule type" value="Genomic_DNA"/>
</dbReference>
<evidence type="ECO:0000313" key="5">
    <source>
        <dbReference type="EMBL" id="MKI14538.1"/>
    </source>
</evidence>
<evidence type="ECO:0000313" key="3">
    <source>
        <dbReference type="EMBL" id="ECW4468124.1"/>
    </source>
</evidence>
<keyword evidence="1" id="KW-1133">Transmembrane helix</keyword>
<dbReference type="RefSeq" id="WP_000877758.1">
    <property type="nucleotide sequence ID" value="NZ_CALOZI010000003.1"/>
</dbReference>
<sequence length="214" mass="24306">MKYSRVEQSTGTSIDHNLGYFLDPQKYVPITEFVDESAALIKLNLIHENFLSIVIENLRREGTEKFVDVDKYFMPKIKTAVALGLPVSLAKCLTEMNNIRNKYAHKIEYIITDEDAERIDSLIMSVPVDDINHASLIDSTLITSITNLGASSIAFMNDIPKDFPDNRRRICKLVAMAFCISNLGAFWLLNELHRQGKLKMGSTKMAFKPSWQVM</sequence>
<dbReference type="EMBL" id="CP043214">
    <property type="protein sequence ID" value="QEI80044.1"/>
    <property type="molecule type" value="Genomic_DNA"/>
</dbReference>
<dbReference type="Proteomes" id="UP000839523">
    <property type="component" value="Unassembled WGS sequence"/>
</dbReference>
<dbReference type="AlphaFoldDB" id="A0A265B8T1"/>
<evidence type="ECO:0000313" key="7">
    <source>
        <dbReference type="Proteomes" id="UP000322218"/>
    </source>
</evidence>
<evidence type="ECO:0000313" key="2">
    <source>
        <dbReference type="EMBL" id="EBX9256192.1"/>
    </source>
</evidence>
<accession>A0A3V3D8M9</accession>
<reference evidence="3" key="2">
    <citation type="submission" date="2018-07" db="EMBL/GenBank/DDBJ databases">
        <authorList>
            <consortium name="PulseNet: The National Subtyping Network for Foodborne Disease Surveillance"/>
            <person name="Tarr C.L."/>
            <person name="Trees E."/>
            <person name="Katz L.S."/>
            <person name="Carleton-Romer H.A."/>
            <person name="Stroika S."/>
            <person name="Kucerova Z."/>
            <person name="Roache K.F."/>
            <person name="Sabol A.L."/>
            <person name="Besser J."/>
            <person name="Gerner-Smidt P."/>
        </authorList>
    </citation>
    <scope>NUCLEOTIDE SEQUENCE</scope>
    <source>
        <strain evidence="3">PNUSAS000354</strain>
    </source>
</reference>
<reference evidence="6 7" key="4">
    <citation type="submission" date="2019-08" db="EMBL/GenBank/DDBJ databases">
        <title>Inflammatory infection and transmission of beta-lactam resistance in a mouse model of ampicillin-induced microbiota.</title>
        <authorList>
            <person name="Laskey A."/>
            <person name="Ottenbrite M."/>
            <person name="Devenish J."/>
            <person name="Kang M."/>
            <person name="Savic M."/>
            <person name="Nadin Davis S."/>
            <person name="Chmara J."/>
            <person name="Lin M."/>
            <person name="Robertson J."/>
            <person name="Bessonov K."/>
            <person name="Nash J."/>
            <person name="Scott A."/>
            <person name="Topp E."/>
            <person name="Gurnik S."/>
            <person name="Liu K."/>
            <person name="Guan J."/>
        </authorList>
    </citation>
    <scope>NUCLEOTIDE SEQUENCE [LARGE SCALE GENOMIC DNA]</scope>
    <source>
        <strain evidence="6 7">SL-312</strain>
    </source>
</reference>